<sequence length="195" mass="22079">MDQAEQAYLCLCVEEERAIWDTSSDAYLSKTLRVTSELTRGSSAKTVEFMKNMTFLENIAILTESRYTNFDRELNMDSADCQPSTSKVPSLRVLGDLSNSISSLSSQRRKRKLPDDERSAVRVAADAVMTKLDSTHVEDRYTHIGRYVEPSLRRLSDEEADLKVLHIMAIFANVNISENLDHCYSAASAYQHSNR</sequence>
<name>A0AA36HD78_CYLNA</name>
<dbReference type="Proteomes" id="UP001176961">
    <property type="component" value="Unassembled WGS sequence"/>
</dbReference>
<keyword evidence="2" id="KW-1185">Reference proteome</keyword>
<reference evidence="1" key="1">
    <citation type="submission" date="2023-07" db="EMBL/GenBank/DDBJ databases">
        <authorList>
            <consortium name="CYATHOMIX"/>
        </authorList>
    </citation>
    <scope>NUCLEOTIDE SEQUENCE</scope>
    <source>
        <strain evidence="1">N/A</strain>
    </source>
</reference>
<evidence type="ECO:0000313" key="1">
    <source>
        <dbReference type="EMBL" id="CAJ0607823.1"/>
    </source>
</evidence>
<comment type="caution">
    <text evidence="1">The sequence shown here is derived from an EMBL/GenBank/DDBJ whole genome shotgun (WGS) entry which is preliminary data.</text>
</comment>
<protein>
    <submittedName>
        <fullName evidence="1">Uncharacterized protein</fullName>
    </submittedName>
</protein>
<proteinExistence type="predicted"/>
<gene>
    <name evidence="1" type="ORF">CYNAS_LOCUS19806</name>
</gene>
<accession>A0AA36HD78</accession>
<dbReference type="AlphaFoldDB" id="A0AA36HD78"/>
<organism evidence="1 2">
    <name type="scientific">Cylicocyclus nassatus</name>
    <name type="common">Nematode worm</name>
    <dbReference type="NCBI Taxonomy" id="53992"/>
    <lineage>
        <taxon>Eukaryota</taxon>
        <taxon>Metazoa</taxon>
        <taxon>Ecdysozoa</taxon>
        <taxon>Nematoda</taxon>
        <taxon>Chromadorea</taxon>
        <taxon>Rhabditida</taxon>
        <taxon>Rhabditina</taxon>
        <taxon>Rhabditomorpha</taxon>
        <taxon>Strongyloidea</taxon>
        <taxon>Strongylidae</taxon>
        <taxon>Cylicocyclus</taxon>
    </lineage>
</organism>
<evidence type="ECO:0000313" key="2">
    <source>
        <dbReference type="Proteomes" id="UP001176961"/>
    </source>
</evidence>
<dbReference type="EMBL" id="CATQJL010000316">
    <property type="protein sequence ID" value="CAJ0607823.1"/>
    <property type="molecule type" value="Genomic_DNA"/>
</dbReference>